<proteinExistence type="predicted"/>
<comment type="caution">
    <text evidence="5">The sequence shown here is derived from an EMBL/GenBank/DDBJ whole genome shotgun (WGS) entry which is preliminary data.</text>
</comment>
<evidence type="ECO:0000313" key="6">
    <source>
        <dbReference type="Proteomes" id="UP000663852"/>
    </source>
</evidence>
<dbReference type="PANTHER" id="PTHR44324">
    <property type="entry name" value="WD40 REPEAT DOMAIN 95"/>
    <property type="match status" value="1"/>
</dbReference>
<dbReference type="Gene3D" id="2.130.10.10">
    <property type="entry name" value="YVTN repeat-like/Quinoprotein amine dehydrogenase"/>
    <property type="match status" value="1"/>
</dbReference>
<dbReference type="SUPFAM" id="SSF50978">
    <property type="entry name" value="WD40 repeat-like"/>
    <property type="match status" value="1"/>
</dbReference>
<dbReference type="InterPro" id="IPR036322">
    <property type="entry name" value="WD40_repeat_dom_sf"/>
</dbReference>
<dbReference type="OrthoDB" id="75172at2759"/>
<sequence>MRSWRGHVDSVTGLEYIEQAQVIITSSLDWTIRLWNLHGFFIGTFGQSVPWNLYDPATYQHPSVPLDVLTDPKSLPKKTLPNDGEEEEEEEEKKKTTAVTSTTTNTYKNMLIDDETMANNVRETLNKVREVQSAGLAGKRLRYFHDKPNVSFRRDGSSHYQHLRCYTIDDNPPTMSTSTNDNTMYLANSVKS</sequence>
<evidence type="ECO:0000256" key="1">
    <source>
        <dbReference type="ARBA" id="ARBA00022574"/>
    </source>
</evidence>
<evidence type="ECO:0000256" key="3">
    <source>
        <dbReference type="PROSITE-ProRule" id="PRU00221"/>
    </source>
</evidence>
<organism evidence="5 6">
    <name type="scientific">Adineta ricciae</name>
    <name type="common">Rotifer</name>
    <dbReference type="NCBI Taxonomy" id="249248"/>
    <lineage>
        <taxon>Eukaryota</taxon>
        <taxon>Metazoa</taxon>
        <taxon>Spiralia</taxon>
        <taxon>Gnathifera</taxon>
        <taxon>Rotifera</taxon>
        <taxon>Eurotatoria</taxon>
        <taxon>Bdelloidea</taxon>
        <taxon>Adinetida</taxon>
        <taxon>Adinetidae</taxon>
        <taxon>Adineta</taxon>
    </lineage>
</organism>
<gene>
    <name evidence="5" type="ORF">EDS130_LOCUS31724</name>
</gene>
<dbReference type="PROSITE" id="PS50082">
    <property type="entry name" value="WD_REPEATS_2"/>
    <property type="match status" value="1"/>
</dbReference>
<keyword evidence="1 3" id="KW-0853">WD repeat</keyword>
<dbReference type="InterPro" id="IPR015943">
    <property type="entry name" value="WD40/YVTN_repeat-like_dom_sf"/>
</dbReference>
<evidence type="ECO:0000313" key="5">
    <source>
        <dbReference type="EMBL" id="CAF1322208.1"/>
    </source>
</evidence>
<protein>
    <submittedName>
        <fullName evidence="5">Uncharacterized protein</fullName>
    </submittedName>
</protein>
<dbReference type="InterPro" id="IPR019775">
    <property type="entry name" value="WD40_repeat_CS"/>
</dbReference>
<dbReference type="InterPro" id="IPR001680">
    <property type="entry name" value="WD40_rpt"/>
</dbReference>
<dbReference type="InterPro" id="IPR051242">
    <property type="entry name" value="WD-EF-hand_domain"/>
</dbReference>
<dbReference type="PANTHER" id="PTHR44324:SF4">
    <property type="entry name" value="WD40 REPEAT DOMAIN 95"/>
    <property type="match status" value="1"/>
</dbReference>
<evidence type="ECO:0000256" key="2">
    <source>
        <dbReference type="ARBA" id="ARBA00022737"/>
    </source>
</evidence>
<keyword evidence="2" id="KW-0677">Repeat</keyword>
<dbReference type="Proteomes" id="UP000663852">
    <property type="component" value="Unassembled WGS sequence"/>
</dbReference>
<dbReference type="EMBL" id="CAJNOJ010000235">
    <property type="protein sequence ID" value="CAF1322208.1"/>
    <property type="molecule type" value="Genomic_DNA"/>
</dbReference>
<reference evidence="5" key="1">
    <citation type="submission" date="2021-02" db="EMBL/GenBank/DDBJ databases">
        <authorList>
            <person name="Nowell W R."/>
        </authorList>
    </citation>
    <scope>NUCLEOTIDE SEQUENCE</scope>
</reference>
<evidence type="ECO:0000256" key="4">
    <source>
        <dbReference type="SAM" id="MobiDB-lite"/>
    </source>
</evidence>
<feature type="region of interest" description="Disordered" evidence="4">
    <location>
        <begin position="65"/>
        <end position="102"/>
    </location>
</feature>
<dbReference type="PROSITE" id="PS00678">
    <property type="entry name" value="WD_REPEATS_1"/>
    <property type="match status" value="1"/>
</dbReference>
<dbReference type="PROSITE" id="PS50294">
    <property type="entry name" value="WD_REPEATS_REGION"/>
    <property type="match status" value="1"/>
</dbReference>
<name>A0A815F9F2_ADIRI</name>
<accession>A0A815F9F2</accession>
<dbReference type="AlphaFoldDB" id="A0A815F9F2"/>
<feature type="repeat" description="WD" evidence="3">
    <location>
        <begin position="4"/>
        <end position="37"/>
    </location>
</feature>